<feature type="region of interest" description="Disordered" evidence="1">
    <location>
        <begin position="87"/>
        <end position="133"/>
    </location>
</feature>
<evidence type="ECO:0000256" key="1">
    <source>
        <dbReference type="SAM" id="MobiDB-lite"/>
    </source>
</evidence>
<dbReference type="Proteomes" id="UP000886700">
    <property type="component" value="Unplaced"/>
</dbReference>
<feature type="compositionally biased region" description="Pro residues" evidence="1">
    <location>
        <begin position="106"/>
        <end position="129"/>
    </location>
</feature>
<feature type="region of interest" description="Disordered" evidence="1">
    <location>
        <begin position="24"/>
        <end position="51"/>
    </location>
</feature>
<evidence type="ECO:0000313" key="2">
    <source>
        <dbReference type="Proteomes" id="UP000886700"/>
    </source>
</evidence>
<proteinExistence type="predicted"/>
<feature type="region of interest" description="Disordered" evidence="1">
    <location>
        <begin position="182"/>
        <end position="205"/>
    </location>
</feature>
<feature type="compositionally biased region" description="Low complexity" evidence="1">
    <location>
        <begin position="87"/>
        <end position="105"/>
    </location>
</feature>
<accession>A0ABM2Y1W6</accession>
<keyword evidence="2" id="KW-1185">Reference proteome</keyword>
<organism evidence="2 3">
    <name type="scientific">Mesocricetus auratus</name>
    <name type="common">Golden hamster</name>
    <dbReference type="NCBI Taxonomy" id="10036"/>
    <lineage>
        <taxon>Eukaryota</taxon>
        <taxon>Metazoa</taxon>
        <taxon>Chordata</taxon>
        <taxon>Craniata</taxon>
        <taxon>Vertebrata</taxon>
        <taxon>Euteleostomi</taxon>
        <taxon>Mammalia</taxon>
        <taxon>Eutheria</taxon>
        <taxon>Euarchontoglires</taxon>
        <taxon>Glires</taxon>
        <taxon>Rodentia</taxon>
        <taxon>Myomorpha</taxon>
        <taxon>Muroidea</taxon>
        <taxon>Cricetidae</taxon>
        <taxon>Cricetinae</taxon>
        <taxon>Mesocricetus</taxon>
    </lineage>
</organism>
<protein>
    <submittedName>
        <fullName evidence="3">Atherin-like</fullName>
    </submittedName>
</protein>
<sequence>MEPPRARTRRQPRLRVPVAKRRLAAAAAAASPRRSSPAAAGAAAAVDVPPPRSPAILLRLAAPLLLRARATAAELGGHSPGHNLASAAVPAAAATTAPASASSPSSSPPPPPAPGPPPPPGPSPGPAPTPCFHSLIGCGARSSPLRRWSARPSRPLLCFLPGATGSPGPATSTAPVAAQVSMSRSSGHSLLPGLPKDLQGNYEES</sequence>
<evidence type="ECO:0000313" key="3">
    <source>
        <dbReference type="RefSeq" id="XP_040607461.1"/>
    </source>
</evidence>
<reference evidence="3" key="1">
    <citation type="submission" date="2025-08" db="UniProtKB">
        <authorList>
            <consortium name="RefSeq"/>
        </authorList>
    </citation>
    <scope>IDENTIFICATION</scope>
    <source>
        <tissue evidence="3">Liver</tissue>
    </source>
</reference>
<name>A0ABM2Y1W6_MESAU</name>
<dbReference type="RefSeq" id="XP_040607461.1">
    <property type="nucleotide sequence ID" value="XM_040751527.1"/>
</dbReference>
<gene>
    <name evidence="3" type="primary">LOC110343062</name>
</gene>
<feature type="compositionally biased region" description="Low complexity" evidence="1">
    <location>
        <begin position="24"/>
        <end position="47"/>
    </location>
</feature>
<dbReference type="GeneID" id="110343062"/>